<keyword evidence="2" id="KW-0732">Signal</keyword>
<evidence type="ECO:0000313" key="4">
    <source>
        <dbReference type="Proteomes" id="UP000026960"/>
    </source>
</evidence>
<keyword evidence="1" id="KW-1133">Transmembrane helix</keyword>
<evidence type="ECO:0000256" key="1">
    <source>
        <dbReference type="SAM" id="Phobius"/>
    </source>
</evidence>
<dbReference type="HOGENOM" id="CLU_1888912_0_0_1"/>
<keyword evidence="1" id="KW-0472">Membrane</keyword>
<accession>A0A0D3FPE9</accession>
<protein>
    <submittedName>
        <fullName evidence="3">Uncharacterized protein</fullName>
    </submittedName>
</protein>
<reference evidence="3" key="1">
    <citation type="journal article" date="2009" name="Rice">
        <title>De Novo Next Generation Sequencing of Plant Genomes.</title>
        <authorList>
            <person name="Rounsley S."/>
            <person name="Marri P.R."/>
            <person name="Yu Y."/>
            <person name="He R."/>
            <person name="Sisneros N."/>
            <person name="Goicoechea J.L."/>
            <person name="Lee S.J."/>
            <person name="Angelova A."/>
            <person name="Kudrna D."/>
            <person name="Luo M."/>
            <person name="Affourtit J."/>
            <person name="Desany B."/>
            <person name="Knight J."/>
            <person name="Niazi F."/>
            <person name="Egholm M."/>
            <person name="Wing R.A."/>
        </authorList>
    </citation>
    <scope>NUCLEOTIDE SEQUENCE [LARGE SCALE GENOMIC DNA]</scope>
    <source>
        <strain evidence="3">cv. IRGC 105608</strain>
    </source>
</reference>
<dbReference type="AlphaFoldDB" id="A0A0D3FPE9"/>
<feature type="chain" id="PRO_5002262384" evidence="2">
    <location>
        <begin position="24"/>
        <end position="135"/>
    </location>
</feature>
<sequence>MCNLAHVLCVNVINFSIVQMMKSVMPCSVCDYCCFQSQLNTDKSFSSDNVYQNTNIMGFYETGTRQIFFIWYEGQEPIMNLIWTGGQAYILSFLYTAFLYSDLWIYSLKCSERKWRCLRPINIARDSFFFFLIIF</sequence>
<evidence type="ECO:0000256" key="2">
    <source>
        <dbReference type="SAM" id="SignalP"/>
    </source>
</evidence>
<reference evidence="3" key="2">
    <citation type="submission" date="2015-03" db="UniProtKB">
        <authorList>
            <consortium name="EnsemblPlants"/>
        </authorList>
    </citation>
    <scope>IDENTIFICATION</scope>
</reference>
<organism evidence="3">
    <name type="scientific">Oryza barthii</name>
    <dbReference type="NCBI Taxonomy" id="65489"/>
    <lineage>
        <taxon>Eukaryota</taxon>
        <taxon>Viridiplantae</taxon>
        <taxon>Streptophyta</taxon>
        <taxon>Embryophyta</taxon>
        <taxon>Tracheophyta</taxon>
        <taxon>Spermatophyta</taxon>
        <taxon>Magnoliopsida</taxon>
        <taxon>Liliopsida</taxon>
        <taxon>Poales</taxon>
        <taxon>Poaceae</taxon>
        <taxon>BOP clade</taxon>
        <taxon>Oryzoideae</taxon>
        <taxon>Oryzeae</taxon>
        <taxon>Oryzinae</taxon>
        <taxon>Oryza</taxon>
    </lineage>
</organism>
<feature type="transmembrane region" description="Helical" evidence="1">
    <location>
        <begin position="88"/>
        <end position="106"/>
    </location>
</feature>
<keyword evidence="1" id="KW-0812">Transmembrane</keyword>
<keyword evidence="4" id="KW-1185">Reference proteome</keyword>
<evidence type="ECO:0000313" key="3">
    <source>
        <dbReference type="EnsemblPlants" id="OBART03G35120.1"/>
    </source>
</evidence>
<proteinExistence type="predicted"/>
<dbReference type="Proteomes" id="UP000026960">
    <property type="component" value="Chromosome 3"/>
</dbReference>
<name>A0A0D3FPE9_9ORYZ</name>
<dbReference type="EnsemblPlants" id="OBART03G35120.1">
    <property type="protein sequence ID" value="OBART03G35120.1"/>
    <property type="gene ID" value="OBART03G35120"/>
</dbReference>
<dbReference type="Gramene" id="OBART03G35120.1">
    <property type="protein sequence ID" value="OBART03G35120.1"/>
    <property type="gene ID" value="OBART03G35120"/>
</dbReference>
<dbReference type="PaxDb" id="65489-OBART03G35120.1"/>
<feature type="signal peptide" evidence="2">
    <location>
        <begin position="1"/>
        <end position="23"/>
    </location>
</feature>